<dbReference type="EMBL" id="BAAANC010000003">
    <property type="protein sequence ID" value="GAA1547147.1"/>
    <property type="molecule type" value="Genomic_DNA"/>
</dbReference>
<feature type="transmembrane region" description="Helical" evidence="2">
    <location>
        <begin position="252"/>
        <end position="277"/>
    </location>
</feature>
<feature type="compositionally biased region" description="Low complexity" evidence="1">
    <location>
        <begin position="18"/>
        <end position="30"/>
    </location>
</feature>
<comment type="caution">
    <text evidence="4">The sequence shown here is derived from an EMBL/GenBank/DDBJ whole genome shotgun (WGS) entry which is preliminary data.</text>
</comment>
<feature type="region of interest" description="Disordered" evidence="1">
    <location>
        <begin position="18"/>
        <end position="65"/>
    </location>
</feature>
<accession>A0ABP4MLY7</accession>
<dbReference type="Proteomes" id="UP001500363">
    <property type="component" value="Unassembled WGS sequence"/>
</dbReference>
<sequence>MAAGVVLAAVALAGCSGDGGNDAASSDAAAPEYSGPQDKAAPQADTAGGAGEAKEKAGAPAQPNLTRAIVKTGSLTVEHADVDKQRQAAISVVTSLRGQVASEDTGSDNDGRITRANLVLKVPTPSYETAIQRLSELGTRTAIHQESSDVTEQVVDVDSRIASQRASLERMRALLAKATTIAEIVSVESELTRREADLEALLAKQKALSGQTELATLSLVIAEPGKAPVTVKDDRGFLTGLKGGWNAFTTTFFALTTVLGALLPFLVALALIGIPLWRFRHRIRRTPVTTPEQP</sequence>
<keyword evidence="2" id="KW-0472">Membrane</keyword>
<evidence type="ECO:0000313" key="4">
    <source>
        <dbReference type="EMBL" id="GAA1547147.1"/>
    </source>
</evidence>
<gene>
    <name evidence="4" type="ORF">GCM10009741_58430</name>
</gene>
<reference evidence="5" key="1">
    <citation type="journal article" date="2019" name="Int. J. Syst. Evol. Microbiol.">
        <title>The Global Catalogue of Microorganisms (GCM) 10K type strain sequencing project: providing services to taxonomists for standard genome sequencing and annotation.</title>
        <authorList>
            <consortium name="The Broad Institute Genomics Platform"/>
            <consortium name="The Broad Institute Genome Sequencing Center for Infectious Disease"/>
            <person name="Wu L."/>
            <person name="Ma J."/>
        </authorList>
    </citation>
    <scope>NUCLEOTIDE SEQUENCE [LARGE SCALE GENOMIC DNA]</scope>
    <source>
        <strain evidence="5">JCM 14303</strain>
    </source>
</reference>
<keyword evidence="2" id="KW-1133">Transmembrane helix</keyword>
<evidence type="ECO:0000256" key="1">
    <source>
        <dbReference type="SAM" id="MobiDB-lite"/>
    </source>
</evidence>
<evidence type="ECO:0000259" key="3">
    <source>
        <dbReference type="Pfam" id="PF14257"/>
    </source>
</evidence>
<name>A0ABP4MLY7_9ACTN</name>
<proteinExistence type="predicted"/>
<organism evidence="4 5">
    <name type="scientific">Kribbella lupini</name>
    <dbReference type="NCBI Taxonomy" id="291602"/>
    <lineage>
        <taxon>Bacteria</taxon>
        <taxon>Bacillati</taxon>
        <taxon>Actinomycetota</taxon>
        <taxon>Actinomycetes</taxon>
        <taxon>Propionibacteriales</taxon>
        <taxon>Kribbellaceae</taxon>
        <taxon>Kribbella</taxon>
    </lineage>
</organism>
<keyword evidence="2" id="KW-0812">Transmembrane</keyword>
<evidence type="ECO:0000313" key="5">
    <source>
        <dbReference type="Proteomes" id="UP001500363"/>
    </source>
</evidence>
<dbReference type="InterPro" id="IPR025645">
    <property type="entry name" value="DUF4349"/>
</dbReference>
<protein>
    <submittedName>
        <fullName evidence="4">DUF4349 domain-containing protein</fullName>
    </submittedName>
</protein>
<dbReference type="Pfam" id="PF14257">
    <property type="entry name" value="DUF4349"/>
    <property type="match status" value="1"/>
</dbReference>
<evidence type="ECO:0000256" key="2">
    <source>
        <dbReference type="SAM" id="Phobius"/>
    </source>
</evidence>
<keyword evidence="5" id="KW-1185">Reference proteome</keyword>
<feature type="domain" description="DUF4349" evidence="3">
    <location>
        <begin position="67"/>
        <end position="277"/>
    </location>
</feature>